<protein>
    <submittedName>
        <fullName evidence="2">MarR family transcriptional regulator</fullName>
    </submittedName>
</protein>
<name>A0A2D0ND41_FLAN2</name>
<organism evidence="2 3">
    <name type="scientific">Flavilitoribacter nigricans (strain ATCC 23147 / DSM 23189 / NBRC 102662 / NCIMB 1420 / SS-2)</name>
    <name type="common">Lewinella nigricans</name>
    <dbReference type="NCBI Taxonomy" id="1122177"/>
    <lineage>
        <taxon>Bacteria</taxon>
        <taxon>Pseudomonadati</taxon>
        <taxon>Bacteroidota</taxon>
        <taxon>Saprospiria</taxon>
        <taxon>Saprospirales</taxon>
        <taxon>Lewinellaceae</taxon>
        <taxon>Flavilitoribacter</taxon>
    </lineage>
</organism>
<feature type="domain" description="HTH marR-type" evidence="1">
    <location>
        <begin position="3"/>
        <end position="137"/>
    </location>
</feature>
<dbReference type="RefSeq" id="WP_099150301.1">
    <property type="nucleotide sequence ID" value="NZ_PDUD01000018.1"/>
</dbReference>
<proteinExistence type="predicted"/>
<dbReference type="Proteomes" id="UP000223913">
    <property type="component" value="Unassembled WGS sequence"/>
</dbReference>
<dbReference type="PROSITE" id="PS50995">
    <property type="entry name" value="HTH_MARR_2"/>
    <property type="match status" value="1"/>
</dbReference>
<evidence type="ECO:0000259" key="1">
    <source>
        <dbReference type="PROSITE" id="PS50995"/>
    </source>
</evidence>
<keyword evidence="3" id="KW-1185">Reference proteome</keyword>
<dbReference type="EMBL" id="PDUD01000018">
    <property type="protein sequence ID" value="PHN06318.1"/>
    <property type="molecule type" value="Genomic_DNA"/>
</dbReference>
<dbReference type="InterPro" id="IPR000835">
    <property type="entry name" value="HTH_MarR-typ"/>
</dbReference>
<evidence type="ECO:0000313" key="3">
    <source>
        <dbReference type="Proteomes" id="UP000223913"/>
    </source>
</evidence>
<dbReference type="SUPFAM" id="SSF46785">
    <property type="entry name" value="Winged helix' DNA-binding domain"/>
    <property type="match status" value="1"/>
</dbReference>
<dbReference type="OrthoDB" id="1120589at2"/>
<dbReference type="GO" id="GO:0006950">
    <property type="term" value="P:response to stress"/>
    <property type="evidence" value="ECO:0007669"/>
    <property type="project" value="TreeGrafter"/>
</dbReference>
<evidence type="ECO:0000313" key="2">
    <source>
        <dbReference type="EMBL" id="PHN06318.1"/>
    </source>
</evidence>
<reference evidence="2 3" key="1">
    <citation type="submission" date="2017-10" db="EMBL/GenBank/DDBJ databases">
        <title>The draft genome sequence of Lewinella nigricans NBRC 102662.</title>
        <authorList>
            <person name="Wang K."/>
        </authorList>
    </citation>
    <scope>NUCLEOTIDE SEQUENCE [LARGE SCALE GENOMIC DNA]</scope>
    <source>
        <strain evidence="2 3">NBRC 102662</strain>
    </source>
</reference>
<dbReference type="InterPro" id="IPR036388">
    <property type="entry name" value="WH-like_DNA-bd_sf"/>
</dbReference>
<dbReference type="Pfam" id="PF01047">
    <property type="entry name" value="MarR"/>
    <property type="match status" value="1"/>
</dbReference>
<dbReference type="SMART" id="SM00347">
    <property type="entry name" value="HTH_MARR"/>
    <property type="match status" value="1"/>
</dbReference>
<sequence length="164" mass="18527">MKHRHILISIRKIIRSVNLESKRIEKKHGISIPQLLCLYFLNDQPDFQSAHKEIKEFLQLNASTVTGIIDRLEKKCLVARIPNPHDKRIGLVALTAKSIKLLESTPDPLHDRLTHRLQQLSPRQLQALDDAFDLIIGFLDIEAVDAAPIITSDVDIDPNAHSAP</sequence>
<dbReference type="PANTHER" id="PTHR33164">
    <property type="entry name" value="TRANSCRIPTIONAL REGULATOR, MARR FAMILY"/>
    <property type="match status" value="1"/>
</dbReference>
<dbReference type="GO" id="GO:0003700">
    <property type="term" value="F:DNA-binding transcription factor activity"/>
    <property type="evidence" value="ECO:0007669"/>
    <property type="project" value="InterPro"/>
</dbReference>
<dbReference type="InterPro" id="IPR036390">
    <property type="entry name" value="WH_DNA-bd_sf"/>
</dbReference>
<dbReference type="Gene3D" id="1.10.10.10">
    <property type="entry name" value="Winged helix-like DNA-binding domain superfamily/Winged helix DNA-binding domain"/>
    <property type="match status" value="1"/>
</dbReference>
<dbReference type="PANTHER" id="PTHR33164:SF89">
    <property type="entry name" value="MARR FAMILY REGULATORY PROTEIN"/>
    <property type="match status" value="1"/>
</dbReference>
<accession>A0A2D0ND41</accession>
<dbReference type="AlphaFoldDB" id="A0A2D0ND41"/>
<dbReference type="InterPro" id="IPR039422">
    <property type="entry name" value="MarR/SlyA-like"/>
</dbReference>
<gene>
    <name evidence="2" type="ORF">CRP01_12150</name>
</gene>
<comment type="caution">
    <text evidence="2">The sequence shown here is derived from an EMBL/GenBank/DDBJ whole genome shotgun (WGS) entry which is preliminary data.</text>
</comment>
<dbReference type="PRINTS" id="PR00598">
    <property type="entry name" value="HTHMARR"/>
</dbReference>